<evidence type="ECO:0000313" key="10">
    <source>
        <dbReference type="Proteomes" id="UP000176965"/>
    </source>
</evidence>
<dbReference type="NCBIfam" id="TIGR01573">
    <property type="entry name" value="cas2"/>
    <property type="match status" value="1"/>
</dbReference>
<evidence type="ECO:0000256" key="5">
    <source>
        <dbReference type="ARBA" id="ARBA00022842"/>
    </source>
</evidence>
<evidence type="ECO:0000256" key="1">
    <source>
        <dbReference type="ARBA" id="ARBA00022722"/>
    </source>
</evidence>
<keyword evidence="7" id="KW-1133">Transmembrane helix</keyword>
<evidence type="ECO:0000313" key="9">
    <source>
        <dbReference type="EMBL" id="OHA46183.1"/>
    </source>
</evidence>
<protein>
    <submittedName>
        <fullName evidence="9">CRISPR-associated endonuclease Cas2</fullName>
    </submittedName>
</protein>
<keyword evidence="7" id="KW-0472">Membrane</keyword>
<dbReference type="GO" id="GO:0006351">
    <property type="term" value="P:DNA-templated transcription"/>
    <property type="evidence" value="ECO:0007669"/>
    <property type="project" value="TreeGrafter"/>
</dbReference>
<feature type="transmembrane region" description="Helical" evidence="7">
    <location>
        <begin position="21"/>
        <end position="49"/>
    </location>
</feature>
<evidence type="ECO:0000256" key="3">
    <source>
        <dbReference type="ARBA" id="ARBA00022759"/>
    </source>
</evidence>
<evidence type="ECO:0000256" key="6">
    <source>
        <dbReference type="ARBA" id="ARBA00023118"/>
    </source>
</evidence>
<dbReference type="Pfam" id="PF20803">
    <property type="entry name" value="PaaX_M"/>
    <property type="match status" value="1"/>
</dbReference>
<name>A0A1G2PD22_9BACT</name>
<keyword evidence="2" id="KW-0479">Metal-binding</keyword>
<dbReference type="GO" id="GO:0043571">
    <property type="term" value="P:maintenance of CRISPR repeat elements"/>
    <property type="evidence" value="ECO:0007669"/>
    <property type="project" value="InterPro"/>
</dbReference>
<dbReference type="EMBL" id="MHSQ01000034">
    <property type="protein sequence ID" value="OHA46183.1"/>
    <property type="molecule type" value="Genomic_DNA"/>
</dbReference>
<dbReference type="GO" id="GO:0004521">
    <property type="term" value="F:RNA endonuclease activity"/>
    <property type="evidence" value="ECO:0007669"/>
    <property type="project" value="InterPro"/>
</dbReference>
<proteinExistence type="predicted"/>
<evidence type="ECO:0000256" key="4">
    <source>
        <dbReference type="ARBA" id="ARBA00022801"/>
    </source>
</evidence>
<keyword evidence="7" id="KW-0812">Transmembrane</keyword>
<keyword evidence="5" id="KW-0460">Magnesium</keyword>
<dbReference type="InterPro" id="IPR021127">
    <property type="entry name" value="CRISPR_associated_Cas2"/>
</dbReference>
<accession>A0A1G2PD22</accession>
<dbReference type="SUPFAM" id="SSF143430">
    <property type="entry name" value="TTP0101/SSO1404-like"/>
    <property type="match status" value="1"/>
</dbReference>
<comment type="caution">
    <text evidence="9">The sequence shown here is derived from an EMBL/GenBank/DDBJ whole genome shotgun (WGS) entry which is preliminary data.</text>
</comment>
<dbReference type="AlphaFoldDB" id="A0A1G2PD22"/>
<dbReference type="InterPro" id="IPR048846">
    <property type="entry name" value="PaaX-like_central"/>
</dbReference>
<sequence>MGNLEKEVRDEIRGTKIQKAILRTIGGLGLLSVAVLAPNALQALGYFGLTGKNLLNKNRAINNSRNRLIEHGLIEYNKDSFLCLTEKGEKKLIEIEAKDYKIIKPQKWDKKWRILIFDIKEEKRSLREKIRNTLISIGFVRLQDSVWVFPYDCEDLITLLKADFRVGKDLLYIIADKIEYDKIIREQFGLEKESRG</sequence>
<evidence type="ECO:0000259" key="8">
    <source>
        <dbReference type="Pfam" id="PF20803"/>
    </source>
</evidence>
<keyword evidence="3 9" id="KW-0255">Endonuclease</keyword>
<evidence type="ECO:0000256" key="7">
    <source>
        <dbReference type="SAM" id="Phobius"/>
    </source>
</evidence>
<organism evidence="9 10">
    <name type="scientific">Candidatus Taylorbacteria bacterium RIFOXYD2_FULL_36_9</name>
    <dbReference type="NCBI Taxonomy" id="1802338"/>
    <lineage>
        <taxon>Bacteria</taxon>
        <taxon>Candidatus Tayloriibacteriota</taxon>
    </lineage>
</organism>
<reference evidence="9 10" key="1">
    <citation type="journal article" date="2016" name="Nat. Commun.">
        <title>Thousands of microbial genomes shed light on interconnected biogeochemical processes in an aquifer system.</title>
        <authorList>
            <person name="Anantharaman K."/>
            <person name="Brown C.T."/>
            <person name="Hug L.A."/>
            <person name="Sharon I."/>
            <person name="Castelle C.J."/>
            <person name="Probst A.J."/>
            <person name="Thomas B.C."/>
            <person name="Singh A."/>
            <person name="Wilkins M.J."/>
            <person name="Karaoz U."/>
            <person name="Brodie E.L."/>
            <person name="Williams K.H."/>
            <person name="Hubbard S.S."/>
            <person name="Banfield J.F."/>
        </authorList>
    </citation>
    <scope>NUCLEOTIDE SEQUENCE [LARGE SCALE GENOMIC DNA]</scope>
</reference>
<dbReference type="PANTHER" id="PTHR30319:SF1">
    <property type="entry name" value="TRANSCRIPTIONAL REPRESSOR PAAX"/>
    <property type="match status" value="1"/>
</dbReference>
<keyword evidence="6" id="KW-0051">Antiviral defense</keyword>
<dbReference type="STRING" id="1802338.A2541_00675"/>
<keyword evidence="4" id="KW-0378">Hydrolase</keyword>
<keyword evidence="1" id="KW-0540">Nuclease</keyword>
<dbReference type="PANTHER" id="PTHR30319">
    <property type="entry name" value="PHENYLACETIC ACID REGULATOR-RELATED TRANSCRIPTIONAL REPRESSOR"/>
    <property type="match status" value="1"/>
</dbReference>
<evidence type="ECO:0000256" key="2">
    <source>
        <dbReference type="ARBA" id="ARBA00022723"/>
    </source>
</evidence>
<feature type="domain" description="Transcriptional repressor PaaX-like central Cas2-like" evidence="8">
    <location>
        <begin position="106"/>
        <end position="178"/>
    </location>
</feature>
<gene>
    <name evidence="9" type="ORF">A2541_00675</name>
</gene>
<dbReference type="Proteomes" id="UP000176965">
    <property type="component" value="Unassembled WGS sequence"/>
</dbReference>
<dbReference type="Gene3D" id="3.30.70.2650">
    <property type="match status" value="1"/>
</dbReference>